<dbReference type="STRING" id="29542.A6070_11480"/>
<evidence type="ECO:0000313" key="1">
    <source>
        <dbReference type="EMBL" id="APG24085.1"/>
    </source>
</evidence>
<organism evidence="1 2">
    <name type="scientific">Syntrophotalea acetylenica</name>
    <name type="common">Pelobacter acetylenicus</name>
    <dbReference type="NCBI Taxonomy" id="29542"/>
    <lineage>
        <taxon>Bacteria</taxon>
        <taxon>Pseudomonadati</taxon>
        <taxon>Thermodesulfobacteriota</taxon>
        <taxon>Desulfuromonadia</taxon>
        <taxon>Desulfuromonadales</taxon>
        <taxon>Syntrophotaleaceae</taxon>
        <taxon>Syntrophotalea</taxon>
    </lineage>
</organism>
<dbReference type="Proteomes" id="UP000182264">
    <property type="component" value="Chromosome"/>
</dbReference>
<keyword evidence="2" id="KW-1185">Reference proteome</keyword>
<evidence type="ECO:0000313" key="2">
    <source>
        <dbReference type="Proteomes" id="UP000182264"/>
    </source>
</evidence>
<dbReference type="AlphaFoldDB" id="A0A1L3GE35"/>
<dbReference type="RefSeq" id="WP_072285902.1">
    <property type="nucleotide sequence ID" value="NZ_CP015455.1"/>
</dbReference>
<accession>A0A1L3GE35</accession>
<proteinExistence type="predicted"/>
<name>A0A1L3GE35_SYNAC</name>
<gene>
    <name evidence="1" type="ORF">A7E75_02855</name>
</gene>
<sequence length="86" mass="9728">MPIRTYEIRLEIYATVHLPLPDDGEDRNCCDIDDAVTDRDAIEAAISGAISQRREVFVFGEDKDPAQVFIDLDLTNDMHIEGCEDE</sequence>
<dbReference type="EMBL" id="CP015518">
    <property type="protein sequence ID" value="APG24085.1"/>
    <property type="molecule type" value="Genomic_DNA"/>
</dbReference>
<dbReference type="KEGG" id="pace:A6070_11480"/>
<protein>
    <submittedName>
        <fullName evidence="1">Uncharacterized protein</fullName>
    </submittedName>
</protein>
<reference evidence="1 2" key="1">
    <citation type="journal article" date="2017" name="Genome Announc.">
        <title>Complete Genome Sequences of Two Acetylene-Fermenting Pelobacter acetylenicus Strains.</title>
        <authorList>
            <person name="Sutton J.M."/>
            <person name="Baesman S.M."/>
            <person name="Fierst J.L."/>
            <person name="Poret-Peterson A.T."/>
            <person name="Oremland R.S."/>
            <person name="Dunlap D.S."/>
            <person name="Akob D.M."/>
        </authorList>
    </citation>
    <scope>NUCLEOTIDE SEQUENCE [LARGE SCALE GENOMIC DNA]</scope>
    <source>
        <strain evidence="1 2">DSM 3247</strain>
    </source>
</reference>